<keyword evidence="2" id="KW-0472">Membrane</keyword>
<evidence type="ECO:0000256" key="1">
    <source>
        <dbReference type="SAM" id="MobiDB-lite"/>
    </source>
</evidence>
<name>A0ABT7NDM8_9BURK</name>
<protein>
    <submittedName>
        <fullName evidence="3">I78 family peptidase inhibitor</fullName>
    </submittedName>
</protein>
<feature type="transmembrane region" description="Helical" evidence="2">
    <location>
        <begin position="20"/>
        <end position="42"/>
    </location>
</feature>
<feature type="region of interest" description="Disordered" evidence="1">
    <location>
        <begin position="89"/>
        <end position="112"/>
    </location>
</feature>
<dbReference type="EMBL" id="JASZYV010000003">
    <property type="protein sequence ID" value="MDM0046038.1"/>
    <property type="molecule type" value="Genomic_DNA"/>
</dbReference>
<accession>A0ABT7NDM8</accession>
<proteinExistence type="predicted"/>
<dbReference type="RefSeq" id="WP_286661134.1">
    <property type="nucleotide sequence ID" value="NZ_JASZYV010000003.1"/>
</dbReference>
<gene>
    <name evidence="3" type="ORF">QTH91_16230</name>
</gene>
<evidence type="ECO:0000313" key="3">
    <source>
        <dbReference type="EMBL" id="MDM0046038.1"/>
    </source>
</evidence>
<keyword evidence="2" id="KW-1133">Transmembrane helix</keyword>
<keyword evidence="2" id="KW-0812">Transmembrane</keyword>
<evidence type="ECO:0000256" key="2">
    <source>
        <dbReference type="SAM" id="Phobius"/>
    </source>
</evidence>
<evidence type="ECO:0000313" key="4">
    <source>
        <dbReference type="Proteomes" id="UP001174908"/>
    </source>
</evidence>
<comment type="caution">
    <text evidence="3">The sequence shown here is derived from an EMBL/GenBank/DDBJ whole genome shotgun (WGS) entry which is preliminary data.</text>
</comment>
<sequence length="131" mass="13795">MRRSPNSAVDVPAQEGPCSFVVAHLAGMAALVGMTMLAGCAAPPPSERPLGPQLPPPPEMVKVERRCDATQARFALGQAIDNQMLEQARDRTGADQAVTVRSGQAMPTPPDPLRLILEVDPQGKMVGARCG</sequence>
<organism evidence="3 4">
    <name type="scientific">Variovorax dokdonensis</name>
    <dbReference type="NCBI Taxonomy" id="344883"/>
    <lineage>
        <taxon>Bacteria</taxon>
        <taxon>Pseudomonadati</taxon>
        <taxon>Pseudomonadota</taxon>
        <taxon>Betaproteobacteria</taxon>
        <taxon>Burkholderiales</taxon>
        <taxon>Comamonadaceae</taxon>
        <taxon>Variovorax</taxon>
    </lineage>
</organism>
<reference evidence="3" key="1">
    <citation type="submission" date="2023-06" db="EMBL/GenBank/DDBJ databases">
        <authorList>
            <person name="Jiang Y."/>
            <person name="Liu Q."/>
        </authorList>
    </citation>
    <scope>NUCLEOTIDE SEQUENCE</scope>
    <source>
        <strain evidence="3">CGMCC 1.12089</strain>
    </source>
</reference>
<dbReference type="Pfam" id="PF11720">
    <property type="entry name" value="Inhibitor_I78"/>
    <property type="match status" value="1"/>
</dbReference>
<dbReference type="InterPro" id="IPR021719">
    <property type="entry name" value="Prot_inh_I78"/>
</dbReference>
<keyword evidence="4" id="KW-1185">Reference proteome</keyword>
<dbReference type="Proteomes" id="UP001174908">
    <property type="component" value="Unassembled WGS sequence"/>
</dbReference>